<dbReference type="RefSeq" id="WP_277533041.1">
    <property type="nucleotide sequence ID" value="NZ_JAPDIA010000003.1"/>
</dbReference>
<organism evidence="1 2">
    <name type="scientific">Cohnella rhizosphaerae</name>
    <dbReference type="NCBI Taxonomy" id="1457232"/>
    <lineage>
        <taxon>Bacteria</taxon>
        <taxon>Bacillati</taxon>
        <taxon>Bacillota</taxon>
        <taxon>Bacilli</taxon>
        <taxon>Bacillales</taxon>
        <taxon>Paenibacillaceae</taxon>
        <taxon>Cohnella</taxon>
    </lineage>
</organism>
<dbReference type="AlphaFoldDB" id="A0A9X4KUR8"/>
<reference evidence="1" key="1">
    <citation type="submission" date="2022-10" db="EMBL/GenBank/DDBJ databases">
        <title>Comparative genomic analysis of Cohnella hashimotonis sp. nov., isolated from the International Space Station.</title>
        <authorList>
            <person name="Simpson A."/>
            <person name="Venkateswaran K."/>
        </authorList>
    </citation>
    <scope>NUCLEOTIDE SEQUENCE</scope>
    <source>
        <strain evidence="1">DSM 28161</strain>
    </source>
</reference>
<name>A0A9X4KUR8_9BACL</name>
<dbReference type="Pfam" id="PF13376">
    <property type="entry name" value="OmdA"/>
    <property type="match status" value="1"/>
</dbReference>
<keyword evidence="2" id="KW-1185">Reference proteome</keyword>
<dbReference type="Proteomes" id="UP001153404">
    <property type="component" value="Unassembled WGS sequence"/>
</dbReference>
<gene>
    <name evidence="1" type="ORF">OMP40_07860</name>
</gene>
<comment type="caution">
    <text evidence="1">The sequence shown here is derived from an EMBL/GenBank/DDBJ whole genome shotgun (WGS) entry which is preliminary data.</text>
</comment>
<evidence type="ECO:0000313" key="1">
    <source>
        <dbReference type="EMBL" id="MDG0809304.1"/>
    </source>
</evidence>
<sequence length="57" mass="6449">MWPPRSRELPRHALFFDGLSNSNKSRVVLSVEGAKTEETRLRRIDKAVQALSEGKAI</sequence>
<dbReference type="EMBL" id="JAPDIA010000003">
    <property type="protein sequence ID" value="MDG0809304.1"/>
    <property type="molecule type" value="Genomic_DNA"/>
</dbReference>
<accession>A0A9X4KUR8</accession>
<proteinExistence type="predicted"/>
<protein>
    <submittedName>
        <fullName evidence="1">YdeI/OmpD-associated family protein</fullName>
    </submittedName>
</protein>
<evidence type="ECO:0000313" key="2">
    <source>
        <dbReference type="Proteomes" id="UP001153404"/>
    </source>
</evidence>